<dbReference type="SUPFAM" id="SSF48452">
    <property type="entry name" value="TPR-like"/>
    <property type="match status" value="1"/>
</dbReference>
<sequence>MSKKHFQQGLALYKSGELQQALEQFSKAIESGAQDNYTMLDTRAAVYAKLGETKKALQDAKRTIEVAPDQWQGYSRAAQLFLVVNKPEASLTMIKLGLSKLKEEYADRRASLISLETKAVKAQEDMERRRRKHVDHMGKLPIELFGEIARMVVEDNHSAVIGLSQVSKHWRQVTHNCHYLWDTLRLDRRRAKHKAKAWIQRSKGKLCELSLHKEIHEDPAWPNDILTGVCWDSLRILKLHGLHIESYLSRIGKSDALRNLDTLDFSDIPPTGSILLSSSEMPNLQHLALRNINGARDLFPNLMRFENMLSIALEAVGNLGDATPCGFFEAQRQLQTLVLHDCDFPLKLNSTMNHLTCLDIKKFSQPILLSDLPALQILRLEVVSRPVHLLDVVKRSRPNLTELIIRSCAVDPSQITGILLISPNIQKLEVSSTQAAGIIEFLAVPPPPLDNTPESAFSSNPSLPRCPNLTHVNFSKCIDVQTGPIVRMIKARLPDPSDPTSQPVVKSIASLVINECHSVDAAWLSWIRAKVPSVSCVYMTKKAKFRGA</sequence>
<dbReference type="InterPro" id="IPR019734">
    <property type="entry name" value="TPR_rpt"/>
</dbReference>
<evidence type="ECO:0000256" key="2">
    <source>
        <dbReference type="ARBA" id="ARBA00022803"/>
    </source>
</evidence>
<dbReference type="Gene3D" id="1.25.40.10">
    <property type="entry name" value="Tetratricopeptide repeat domain"/>
    <property type="match status" value="1"/>
</dbReference>
<dbReference type="InterPro" id="IPR036047">
    <property type="entry name" value="F-box-like_dom_sf"/>
</dbReference>
<protein>
    <recommendedName>
        <fullName evidence="6">F-box domain-containing protein</fullName>
    </recommendedName>
</protein>
<evidence type="ECO:0000256" key="3">
    <source>
        <dbReference type="PROSITE-ProRule" id="PRU00339"/>
    </source>
</evidence>
<evidence type="ECO:0000313" key="4">
    <source>
        <dbReference type="EMBL" id="KAF9485819.1"/>
    </source>
</evidence>
<dbReference type="EMBL" id="MU155133">
    <property type="protein sequence ID" value="KAF9485819.1"/>
    <property type="molecule type" value="Genomic_DNA"/>
</dbReference>
<keyword evidence="1" id="KW-0677">Repeat</keyword>
<name>A0A9P5ZG56_9AGAR</name>
<dbReference type="GO" id="GO:0051879">
    <property type="term" value="F:Hsp90 protein binding"/>
    <property type="evidence" value="ECO:0007669"/>
    <property type="project" value="TreeGrafter"/>
</dbReference>
<proteinExistence type="predicted"/>
<keyword evidence="2 3" id="KW-0802">TPR repeat</keyword>
<reference evidence="4" key="1">
    <citation type="submission" date="2020-11" db="EMBL/GenBank/DDBJ databases">
        <authorList>
            <consortium name="DOE Joint Genome Institute"/>
            <person name="Ahrendt S."/>
            <person name="Riley R."/>
            <person name="Andreopoulos W."/>
            <person name="Labutti K."/>
            <person name="Pangilinan J."/>
            <person name="Ruiz-Duenas F.J."/>
            <person name="Barrasa J.M."/>
            <person name="Sanchez-Garcia M."/>
            <person name="Camarero S."/>
            <person name="Miyauchi S."/>
            <person name="Serrano A."/>
            <person name="Linde D."/>
            <person name="Babiker R."/>
            <person name="Drula E."/>
            <person name="Ayuso-Fernandez I."/>
            <person name="Pacheco R."/>
            <person name="Padilla G."/>
            <person name="Ferreira P."/>
            <person name="Barriuso J."/>
            <person name="Kellner H."/>
            <person name="Castanera R."/>
            <person name="Alfaro M."/>
            <person name="Ramirez L."/>
            <person name="Pisabarro A.G."/>
            <person name="Kuo A."/>
            <person name="Tritt A."/>
            <person name="Lipzen A."/>
            <person name="He G."/>
            <person name="Yan M."/>
            <person name="Ng V."/>
            <person name="Cullen D."/>
            <person name="Martin F."/>
            <person name="Rosso M.-N."/>
            <person name="Henrissat B."/>
            <person name="Hibbett D."/>
            <person name="Martinez A.T."/>
            <person name="Grigoriev I.V."/>
        </authorList>
    </citation>
    <scope>NUCLEOTIDE SEQUENCE</scope>
    <source>
        <strain evidence="4">CIRM-BRFM 674</strain>
    </source>
</reference>
<feature type="repeat" description="TPR" evidence="3">
    <location>
        <begin position="2"/>
        <end position="35"/>
    </location>
</feature>
<dbReference type="InterPro" id="IPR032675">
    <property type="entry name" value="LRR_dom_sf"/>
</dbReference>
<dbReference type="SUPFAM" id="SSF52047">
    <property type="entry name" value="RNI-like"/>
    <property type="match status" value="1"/>
</dbReference>
<keyword evidence="5" id="KW-1185">Reference proteome</keyword>
<dbReference type="PROSITE" id="PS50005">
    <property type="entry name" value="TPR"/>
    <property type="match status" value="2"/>
</dbReference>
<dbReference type="InterPro" id="IPR011990">
    <property type="entry name" value="TPR-like_helical_dom_sf"/>
</dbReference>
<dbReference type="SUPFAM" id="SSF81383">
    <property type="entry name" value="F-box domain"/>
    <property type="match status" value="1"/>
</dbReference>
<dbReference type="PANTHER" id="PTHR22904">
    <property type="entry name" value="TPR REPEAT CONTAINING PROTEIN"/>
    <property type="match status" value="1"/>
</dbReference>
<evidence type="ECO:0000313" key="5">
    <source>
        <dbReference type="Proteomes" id="UP000807469"/>
    </source>
</evidence>
<organism evidence="4 5">
    <name type="scientific">Pholiota conissans</name>
    <dbReference type="NCBI Taxonomy" id="109636"/>
    <lineage>
        <taxon>Eukaryota</taxon>
        <taxon>Fungi</taxon>
        <taxon>Dikarya</taxon>
        <taxon>Basidiomycota</taxon>
        <taxon>Agaricomycotina</taxon>
        <taxon>Agaricomycetes</taxon>
        <taxon>Agaricomycetidae</taxon>
        <taxon>Agaricales</taxon>
        <taxon>Agaricineae</taxon>
        <taxon>Strophariaceae</taxon>
        <taxon>Pholiota</taxon>
    </lineage>
</organism>
<dbReference type="AlphaFoldDB" id="A0A9P5ZG56"/>
<accession>A0A9P5ZG56</accession>
<dbReference type="Proteomes" id="UP000807469">
    <property type="component" value="Unassembled WGS sequence"/>
</dbReference>
<comment type="caution">
    <text evidence="4">The sequence shown here is derived from an EMBL/GenBank/DDBJ whole genome shotgun (WGS) entry which is preliminary data.</text>
</comment>
<dbReference type="OrthoDB" id="2423701at2759"/>
<dbReference type="SMART" id="SM00028">
    <property type="entry name" value="TPR"/>
    <property type="match status" value="2"/>
</dbReference>
<dbReference type="Gene3D" id="3.80.10.10">
    <property type="entry name" value="Ribonuclease Inhibitor"/>
    <property type="match status" value="1"/>
</dbReference>
<evidence type="ECO:0000256" key="1">
    <source>
        <dbReference type="ARBA" id="ARBA00022737"/>
    </source>
</evidence>
<dbReference type="PANTHER" id="PTHR22904:SF523">
    <property type="entry name" value="STRESS-INDUCED-PHOSPHOPROTEIN 1"/>
    <property type="match status" value="1"/>
</dbReference>
<feature type="repeat" description="TPR" evidence="3">
    <location>
        <begin position="37"/>
        <end position="70"/>
    </location>
</feature>
<gene>
    <name evidence="4" type="ORF">BDN70DRAFT_927175</name>
</gene>
<evidence type="ECO:0008006" key="6">
    <source>
        <dbReference type="Google" id="ProtNLM"/>
    </source>
</evidence>